<proteinExistence type="predicted"/>
<dbReference type="EMBL" id="KE525259">
    <property type="protein sequence ID" value="KFB43547.1"/>
    <property type="molecule type" value="Genomic_DNA"/>
</dbReference>
<keyword evidence="3" id="KW-1185">Reference proteome</keyword>
<dbReference type="EnsemblMetazoa" id="ASIC011359-RA">
    <property type="protein sequence ID" value="ASIC011359-PA"/>
    <property type="gene ID" value="ASIC011359"/>
</dbReference>
<organism evidence="1">
    <name type="scientific">Anopheles sinensis</name>
    <name type="common">Mosquito</name>
    <dbReference type="NCBI Taxonomy" id="74873"/>
    <lineage>
        <taxon>Eukaryota</taxon>
        <taxon>Metazoa</taxon>
        <taxon>Ecdysozoa</taxon>
        <taxon>Arthropoda</taxon>
        <taxon>Hexapoda</taxon>
        <taxon>Insecta</taxon>
        <taxon>Pterygota</taxon>
        <taxon>Neoptera</taxon>
        <taxon>Endopterygota</taxon>
        <taxon>Diptera</taxon>
        <taxon>Nematocera</taxon>
        <taxon>Culicoidea</taxon>
        <taxon>Culicidae</taxon>
        <taxon>Anophelinae</taxon>
        <taxon>Anopheles</taxon>
    </lineage>
</organism>
<sequence length="123" mass="14300">MCRVACMRLTFSPRKLPSPRTLFGLRSKTFNFRYHDHLDRGSNGMLRPASRCVQPLFADRFFLGLFDQFGHQLTGSRPNTGYRYVMSARINVGARLKFKVKACIIITVRYYARDGTCFRQLHT</sequence>
<dbReference type="EMBL" id="ATLV01019063">
    <property type="status" value="NOT_ANNOTATED_CDS"/>
    <property type="molecule type" value="Genomic_DNA"/>
</dbReference>
<evidence type="ECO:0000313" key="3">
    <source>
        <dbReference type="Proteomes" id="UP000030765"/>
    </source>
</evidence>
<protein>
    <submittedName>
        <fullName evidence="1 2">Enoyl-CoA hydratase</fullName>
    </submittedName>
</protein>
<dbReference type="Proteomes" id="UP000030765">
    <property type="component" value="Unassembled WGS sequence"/>
</dbReference>
<dbReference type="AlphaFoldDB" id="A0A084W003"/>
<reference evidence="1 3" key="1">
    <citation type="journal article" date="2014" name="BMC Genomics">
        <title>Genome sequence of Anopheles sinensis provides insight into genetics basis of mosquito competence for malaria parasites.</title>
        <authorList>
            <person name="Zhou D."/>
            <person name="Zhang D."/>
            <person name="Ding G."/>
            <person name="Shi L."/>
            <person name="Hou Q."/>
            <person name="Ye Y."/>
            <person name="Xu Y."/>
            <person name="Zhou H."/>
            <person name="Xiong C."/>
            <person name="Li S."/>
            <person name="Yu J."/>
            <person name="Hong S."/>
            <person name="Yu X."/>
            <person name="Zou P."/>
            <person name="Chen C."/>
            <person name="Chang X."/>
            <person name="Wang W."/>
            <person name="Lv Y."/>
            <person name="Sun Y."/>
            <person name="Ma L."/>
            <person name="Shen B."/>
            <person name="Zhu C."/>
        </authorList>
    </citation>
    <scope>NUCLEOTIDE SEQUENCE [LARGE SCALE GENOMIC DNA]</scope>
</reference>
<name>A0A084W003_ANOSI</name>
<accession>A0A084W003</accession>
<evidence type="ECO:0000313" key="1">
    <source>
        <dbReference type="EMBL" id="KFB43547.1"/>
    </source>
</evidence>
<gene>
    <name evidence="1" type="ORF">ZHAS_00011359</name>
</gene>
<evidence type="ECO:0000313" key="2">
    <source>
        <dbReference type="EnsemblMetazoa" id="ASIC011359-PA"/>
    </source>
</evidence>
<reference evidence="2" key="2">
    <citation type="submission" date="2020-05" db="UniProtKB">
        <authorList>
            <consortium name="EnsemblMetazoa"/>
        </authorList>
    </citation>
    <scope>IDENTIFICATION</scope>
</reference>
<dbReference type="VEuPathDB" id="VectorBase:ASIC011359"/>